<dbReference type="PANTHER" id="PTHR42951">
    <property type="entry name" value="METALLO-BETA-LACTAMASE DOMAIN-CONTAINING"/>
    <property type="match status" value="1"/>
</dbReference>
<dbReference type="Pfam" id="PF00753">
    <property type="entry name" value="Lactamase_B"/>
    <property type="match status" value="1"/>
</dbReference>
<accession>A0A1E3L6C7</accession>
<dbReference type="Gene3D" id="3.60.15.10">
    <property type="entry name" value="Ribonuclease Z/Hydroxyacylglutathione hydrolase-like"/>
    <property type="match status" value="1"/>
</dbReference>
<dbReference type="STRING" id="1886670.PTI45_02075"/>
<name>A0A1E3L6C7_9BACL</name>
<dbReference type="CDD" id="cd07721">
    <property type="entry name" value="yflN-like_MBL-fold"/>
    <property type="match status" value="1"/>
</dbReference>
<feature type="domain" description="Metallo-beta-lactamase" evidence="4">
    <location>
        <begin position="20"/>
        <end position="212"/>
    </location>
</feature>
<dbReference type="SUPFAM" id="SSF56281">
    <property type="entry name" value="Metallo-hydrolase/oxidoreductase"/>
    <property type="match status" value="1"/>
</dbReference>
<keyword evidence="6" id="KW-1185">Reference proteome</keyword>
<evidence type="ECO:0000256" key="3">
    <source>
        <dbReference type="ARBA" id="ARBA00048505"/>
    </source>
</evidence>
<comment type="catalytic activity">
    <reaction evidence="3">
        <text>3',5'-cyclic UMP + H2O = UMP + H(+)</text>
        <dbReference type="Rhea" id="RHEA:70575"/>
        <dbReference type="ChEBI" id="CHEBI:15377"/>
        <dbReference type="ChEBI" id="CHEBI:15378"/>
        <dbReference type="ChEBI" id="CHEBI:57865"/>
        <dbReference type="ChEBI" id="CHEBI:184387"/>
    </reaction>
    <physiologicalReaction direction="left-to-right" evidence="3">
        <dbReference type="Rhea" id="RHEA:70576"/>
    </physiologicalReaction>
</comment>
<protein>
    <recommendedName>
        <fullName evidence="4">Metallo-beta-lactamase domain-containing protein</fullName>
    </recommendedName>
</protein>
<dbReference type="PATRIC" id="fig|1886670.3.peg.2114"/>
<dbReference type="SMART" id="SM00849">
    <property type="entry name" value="Lactamase_B"/>
    <property type="match status" value="1"/>
</dbReference>
<dbReference type="RefSeq" id="WP_069327502.1">
    <property type="nucleotide sequence ID" value="NZ_MDER01000036.1"/>
</dbReference>
<comment type="catalytic activity">
    <reaction evidence="1">
        <text>3',5'-cyclic CMP + H2O = CMP + H(+)</text>
        <dbReference type="Rhea" id="RHEA:72675"/>
        <dbReference type="ChEBI" id="CHEBI:15377"/>
        <dbReference type="ChEBI" id="CHEBI:15378"/>
        <dbReference type="ChEBI" id="CHEBI:58003"/>
        <dbReference type="ChEBI" id="CHEBI:60377"/>
    </reaction>
    <physiologicalReaction direction="left-to-right" evidence="1">
        <dbReference type="Rhea" id="RHEA:72676"/>
    </physiologicalReaction>
</comment>
<comment type="function">
    <text evidence="2">Counteracts the endogenous Pycsar antiviral defense system. Phosphodiesterase that enables metal-dependent hydrolysis of host cyclic nucleotide Pycsar defense signals such as cCMP and cUMP.</text>
</comment>
<reference evidence="5 6" key="1">
    <citation type="submission" date="2016-08" db="EMBL/GenBank/DDBJ databases">
        <title>Genome sequencing of Paenibacillus sp. TI45-13ar, isolated from Korean traditional nuruk.</title>
        <authorList>
            <person name="Kim S.-J."/>
        </authorList>
    </citation>
    <scope>NUCLEOTIDE SEQUENCE [LARGE SCALE GENOMIC DNA]</scope>
    <source>
        <strain evidence="5 6">TI45-13ar</strain>
    </source>
</reference>
<sequence>MRVQRESTLHQMTWFAHLFPVNCYLVEENETLTLIDTGLSSSYKGIVQTIHSLEKPLTRIVLTHVHTDHMGALDRLKQYYPEAKVYIPRRDARIISGDRTLDSHEAQRPIRGSIPKRITTSPDVLVDNGDQIGSLLSIAVSGHTPGSMAYLDTRNRHLIVGDAFQIKGGLAVAGHMRWAFPFPAFATWDKHTAWASARKLLHYQPSLLAVGHGSFLRQPEAPMRAAIEAMTVKYSFTLSN</sequence>
<dbReference type="Proteomes" id="UP000094578">
    <property type="component" value="Unassembled WGS sequence"/>
</dbReference>
<evidence type="ECO:0000313" key="5">
    <source>
        <dbReference type="EMBL" id="ODP28530.1"/>
    </source>
</evidence>
<proteinExistence type="predicted"/>
<gene>
    <name evidence="5" type="ORF">PTI45_02075</name>
</gene>
<dbReference type="AlphaFoldDB" id="A0A1E3L6C7"/>
<dbReference type="InterPro" id="IPR001279">
    <property type="entry name" value="Metallo-B-lactamas"/>
</dbReference>
<dbReference type="EMBL" id="MDER01000036">
    <property type="protein sequence ID" value="ODP28530.1"/>
    <property type="molecule type" value="Genomic_DNA"/>
</dbReference>
<organism evidence="5 6">
    <name type="scientific">Paenibacillus nuruki</name>
    <dbReference type="NCBI Taxonomy" id="1886670"/>
    <lineage>
        <taxon>Bacteria</taxon>
        <taxon>Bacillati</taxon>
        <taxon>Bacillota</taxon>
        <taxon>Bacilli</taxon>
        <taxon>Bacillales</taxon>
        <taxon>Paenibacillaceae</taxon>
        <taxon>Paenibacillus</taxon>
    </lineage>
</organism>
<dbReference type="PANTHER" id="PTHR42951:SF9">
    <property type="entry name" value="METAL-DEPENDENT HYDROLASE"/>
    <property type="match status" value="1"/>
</dbReference>
<dbReference type="InterPro" id="IPR050855">
    <property type="entry name" value="NDM-1-like"/>
</dbReference>
<dbReference type="InterPro" id="IPR036866">
    <property type="entry name" value="RibonucZ/Hydroxyglut_hydro"/>
</dbReference>
<evidence type="ECO:0000259" key="4">
    <source>
        <dbReference type="SMART" id="SM00849"/>
    </source>
</evidence>
<evidence type="ECO:0000256" key="1">
    <source>
        <dbReference type="ARBA" id="ARBA00034221"/>
    </source>
</evidence>
<evidence type="ECO:0000313" key="6">
    <source>
        <dbReference type="Proteomes" id="UP000094578"/>
    </source>
</evidence>
<evidence type="ECO:0000256" key="2">
    <source>
        <dbReference type="ARBA" id="ARBA00034301"/>
    </source>
</evidence>
<comment type="caution">
    <text evidence="5">The sequence shown here is derived from an EMBL/GenBank/DDBJ whole genome shotgun (WGS) entry which is preliminary data.</text>
</comment>